<keyword evidence="2" id="KW-1184">Jasmonic acid signaling pathway</keyword>
<dbReference type="InterPro" id="IPR010399">
    <property type="entry name" value="Tify_dom"/>
</dbReference>
<comment type="similarity">
    <text evidence="1 2">Belongs to the TIFY/JAZ family.</text>
</comment>
<evidence type="ECO:0000256" key="2">
    <source>
        <dbReference type="RuleBase" id="RU369065"/>
    </source>
</evidence>
<comment type="caution">
    <text evidence="5">The sequence shown here is derived from an EMBL/GenBank/DDBJ whole genome shotgun (WGS) entry which is preliminary data.</text>
</comment>
<name>A0AAV1X1S0_LUPLU</name>
<feature type="region of interest" description="Disordered" evidence="3">
    <location>
        <begin position="207"/>
        <end position="230"/>
    </location>
</feature>
<feature type="compositionally biased region" description="Low complexity" evidence="3">
    <location>
        <begin position="136"/>
        <end position="149"/>
    </location>
</feature>
<dbReference type="AlphaFoldDB" id="A0AAV1X1S0"/>
<evidence type="ECO:0000256" key="1">
    <source>
        <dbReference type="ARBA" id="ARBA00008614"/>
    </source>
</evidence>
<dbReference type="Pfam" id="PF09425">
    <property type="entry name" value="Jas_motif"/>
    <property type="match status" value="1"/>
</dbReference>
<organism evidence="5 6">
    <name type="scientific">Lupinus luteus</name>
    <name type="common">European yellow lupine</name>
    <dbReference type="NCBI Taxonomy" id="3873"/>
    <lineage>
        <taxon>Eukaryota</taxon>
        <taxon>Viridiplantae</taxon>
        <taxon>Streptophyta</taxon>
        <taxon>Embryophyta</taxon>
        <taxon>Tracheophyta</taxon>
        <taxon>Spermatophyta</taxon>
        <taxon>Magnoliopsida</taxon>
        <taxon>eudicotyledons</taxon>
        <taxon>Gunneridae</taxon>
        <taxon>Pentapetalae</taxon>
        <taxon>rosids</taxon>
        <taxon>fabids</taxon>
        <taxon>Fabales</taxon>
        <taxon>Fabaceae</taxon>
        <taxon>Papilionoideae</taxon>
        <taxon>50 kb inversion clade</taxon>
        <taxon>genistoids sensu lato</taxon>
        <taxon>core genistoids</taxon>
        <taxon>Genisteae</taxon>
        <taxon>Lupinus</taxon>
    </lineage>
</organism>
<evidence type="ECO:0000313" key="5">
    <source>
        <dbReference type="EMBL" id="CAL0315468.1"/>
    </source>
</evidence>
<feature type="domain" description="Tify" evidence="4">
    <location>
        <begin position="98"/>
        <end position="133"/>
    </location>
</feature>
<dbReference type="GO" id="GO:0005634">
    <property type="term" value="C:nucleus"/>
    <property type="evidence" value="ECO:0007669"/>
    <property type="project" value="UniProtKB-SubCell"/>
</dbReference>
<keyword evidence="2" id="KW-0539">Nucleus</keyword>
<dbReference type="PANTHER" id="PTHR33077:SF52">
    <property type="entry name" value="PROTEIN TIFY 11D"/>
    <property type="match status" value="1"/>
</dbReference>
<feature type="region of interest" description="Disordered" evidence="3">
    <location>
        <begin position="136"/>
        <end position="180"/>
    </location>
</feature>
<evidence type="ECO:0000313" key="6">
    <source>
        <dbReference type="Proteomes" id="UP001497480"/>
    </source>
</evidence>
<dbReference type="GO" id="GO:0031347">
    <property type="term" value="P:regulation of defense response"/>
    <property type="evidence" value="ECO:0007669"/>
    <property type="project" value="UniProtKB-UniRule"/>
</dbReference>
<gene>
    <name evidence="5" type="ORF">LLUT_LOCUS16528</name>
</gene>
<dbReference type="GO" id="GO:0009611">
    <property type="term" value="P:response to wounding"/>
    <property type="evidence" value="ECO:0007669"/>
    <property type="project" value="UniProtKB-UniRule"/>
</dbReference>
<dbReference type="PANTHER" id="PTHR33077">
    <property type="entry name" value="PROTEIN TIFY 4A-RELATED-RELATED"/>
    <property type="match status" value="1"/>
</dbReference>
<dbReference type="GO" id="GO:2000022">
    <property type="term" value="P:regulation of jasmonic acid mediated signaling pathway"/>
    <property type="evidence" value="ECO:0007669"/>
    <property type="project" value="UniProtKB-UniRule"/>
</dbReference>
<dbReference type="EMBL" id="CAXHTB010000011">
    <property type="protein sequence ID" value="CAL0315468.1"/>
    <property type="molecule type" value="Genomic_DNA"/>
</dbReference>
<dbReference type="InterPro" id="IPR018467">
    <property type="entry name" value="CCT_CS"/>
</dbReference>
<dbReference type="Proteomes" id="UP001497480">
    <property type="component" value="Unassembled WGS sequence"/>
</dbReference>
<keyword evidence="6" id="KW-1185">Reference proteome</keyword>
<dbReference type="InterPro" id="IPR040390">
    <property type="entry name" value="TIFY/JAZ"/>
</dbReference>
<dbReference type="SMART" id="SM00979">
    <property type="entry name" value="TIFY"/>
    <property type="match status" value="1"/>
</dbReference>
<comment type="subcellular location">
    <subcellularLocation>
        <location evidence="2">Nucleus</location>
    </subcellularLocation>
</comment>
<comment type="function">
    <text evidence="2">Repressor of jasmonate responses.</text>
</comment>
<feature type="compositionally biased region" description="Polar residues" evidence="3">
    <location>
        <begin position="160"/>
        <end position="172"/>
    </location>
</feature>
<evidence type="ECO:0000256" key="3">
    <source>
        <dbReference type="SAM" id="MobiDB-lite"/>
    </source>
</evidence>
<comment type="domain">
    <text evidence="2">The jas domain is required for interaction with COI1.</text>
</comment>
<evidence type="ECO:0000259" key="4">
    <source>
        <dbReference type="PROSITE" id="PS51320"/>
    </source>
</evidence>
<proteinExistence type="inferred from homology"/>
<accession>A0AAV1X1S0</accession>
<protein>
    <recommendedName>
        <fullName evidence="2">Protein TIFY</fullName>
    </recommendedName>
    <alternativeName>
        <fullName evidence="2">Jasmonate ZIM domain-containing protein</fullName>
    </alternativeName>
</protein>
<dbReference type="PROSITE" id="PS51320">
    <property type="entry name" value="TIFY"/>
    <property type="match status" value="1"/>
</dbReference>
<sequence>MTSFPDTVVDRRRSGKAPENSNFSQTCSILSHLLKEKRSSDASTLRIARKFEHKANMKHLLCKMQSSDEALRLKASALDFLPQLVENPCIKNSNDRTPDPETPQLTIFYGGKMLVFDAFLPEKATKVMELATKLGSDNSSLKKSSPSASVATENLKGSKVPQTNTASETTRPGNLVAGPDMRYPRRASLLKFLEKRKERVIAKGPYQIINPNPTMHEGTSSEGGEPEEHCSKQLDLNLYLIKNLGYTYSGRLQAPPNL</sequence>
<dbReference type="Pfam" id="PF06200">
    <property type="entry name" value="tify"/>
    <property type="match status" value="1"/>
</dbReference>
<reference evidence="5 6" key="1">
    <citation type="submission" date="2024-03" db="EMBL/GenBank/DDBJ databases">
        <authorList>
            <person name="Martinez-Hernandez J."/>
        </authorList>
    </citation>
    <scope>NUCLEOTIDE SEQUENCE [LARGE SCALE GENOMIC DNA]</scope>
</reference>
<feature type="region of interest" description="Disordered" evidence="3">
    <location>
        <begin position="1"/>
        <end position="23"/>
    </location>
</feature>